<gene>
    <name evidence="1" type="ORF">LNINA_LOCUS208</name>
</gene>
<accession>A0AAV1IVZ5</accession>
<organism evidence="1 2">
    <name type="scientific">Leptosia nina</name>
    <dbReference type="NCBI Taxonomy" id="320188"/>
    <lineage>
        <taxon>Eukaryota</taxon>
        <taxon>Metazoa</taxon>
        <taxon>Ecdysozoa</taxon>
        <taxon>Arthropoda</taxon>
        <taxon>Hexapoda</taxon>
        <taxon>Insecta</taxon>
        <taxon>Pterygota</taxon>
        <taxon>Neoptera</taxon>
        <taxon>Endopterygota</taxon>
        <taxon>Lepidoptera</taxon>
        <taxon>Glossata</taxon>
        <taxon>Ditrysia</taxon>
        <taxon>Papilionoidea</taxon>
        <taxon>Pieridae</taxon>
        <taxon>Pierinae</taxon>
        <taxon>Leptosia</taxon>
    </lineage>
</organism>
<protein>
    <submittedName>
        <fullName evidence="1">Uncharacterized protein</fullName>
    </submittedName>
</protein>
<sequence length="189" mass="21595">MSCSYDECGDYQVTPVLMAPCDSGPCCDAPAVCYPCLPRCPKGQVVYCCEKKPRGRLPCTDDDCCEQPKQSTRPQDHRRDCSPHQCCPACKHPSCKPVKTKYVIPCYRYEDGRIEQYMPTRHGRLPASAYRRNGMQDQVYGYRGAVRYLCAGGEHPYRPCVYTAVDPIRKIYPRITQEVLPVKRKKDKK</sequence>
<dbReference type="EMBL" id="CAVLEF010000001">
    <property type="protein sequence ID" value="CAK1540132.1"/>
    <property type="molecule type" value="Genomic_DNA"/>
</dbReference>
<keyword evidence="2" id="KW-1185">Reference proteome</keyword>
<reference evidence="1 2" key="1">
    <citation type="submission" date="2023-11" db="EMBL/GenBank/DDBJ databases">
        <authorList>
            <person name="Okamura Y."/>
        </authorList>
    </citation>
    <scope>NUCLEOTIDE SEQUENCE [LARGE SCALE GENOMIC DNA]</scope>
</reference>
<dbReference type="AlphaFoldDB" id="A0AAV1IVZ5"/>
<dbReference type="Proteomes" id="UP001497472">
    <property type="component" value="Unassembled WGS sequence"/>
</dbReference>
<evidence type="ECO:0000313" key="2">
    <source>
        <dbReference type="Proteomes" id="UP001497472"/>
    </source>
</evidence>
<proteinExistence type="predicted"/>
<name>A0AAV1IVZ5_9NEOP</name>
<comment type="caution">
    <text evidence="1">The sequence shown here is derived from an EMBL/GenBank/DDBJ whole genome shotgun (WGS) entry which is preliminary data.</text>
</comment>
<evidence type="ECO:0000313" key="1">
    <source>
        <dbReference type="EMBL" id="CAK1540132.1"/>
    </source>
</evidence>